<keyword evidence="7 14" id="KW-1133">Transmembrane helix</keyword>
<dbReference type="GO" id="GO:0008495">
    <property type="term" value="F:protoheme IX farnesyltransferase activity"/>
    <property type="evidence" value="ECO:0007669"/>
    <property type="project" value="UniProtKB-UniRule"/>
</dbReference>
<dbReference type="HAMAP" id="MF_00154">
    <property type="entry name" value="CyoE_CtaB"/>
    <property type="match status" value="1"/>
</dbReference>
<keyword evidence="4 14" id="KW-1003">Cell membrane</keyword>
<feature type="transmembrane region" description="Helical" evidence="14">
    <location>
        <begin position="58"/>
        <end position="78"/>
    </location>
</feature>
<evidence type="ECO:0000256" key="9">
    <source>
        <dbReference type="ARBA" id="ARBA00023136"/>
    </source>
</evidence>
<feature type="transmembrane region" description="Helical" evidence="14">
    <location>
        <begin position="182"/>
        <end position="201"/>
    </location>
</feature>
<dbReference type="InterPro" id="IPR006369">
    <property type="entry name" value="Protohaem_IX_farnesylTrfase"/>
</dbReference>
<dbReference type="RefSeq" id="WP_200337302.1">
    <property type="nucleotide sequence ID" value="NZ_CP066786.1"/>
</dbReference>
<feature type="transmembrane region" description="Helical" evidence="14">
    <location>
        <begin position="154"/>
        <end position="176"/>
    </location>
</feature>
<dbReference type="PROSITE" id="PS00943">
    <property type="entry name" value="UBIA"/>
    <property type="match status" value="1"/>
</dbReference>
<keyword evidence="9 14" id="KW-0472">Membrane</keyword>
<feature type="transmembrane region" description="Helical" evidence="14">
    <location>
        <begin position="33"/>
        <end position="52"/>
    </location>
</feature>
<feature type="transmembrane region" description="Helical" evidence="14">
    <location>
        <begin position="99"/>
        <end position="119"/>
    </location>
</feature>
<evidence type="ECO:0000313" key="16">
    <source>
        <dbReference type="Proteomes" id="UP000596083"/>
    </source>
</evidence>
<dbReference type="NCBIfam" id="NF003349">
    <property type="entry name" value="PRK04375.1-2"/>
    <property type="match status" value="1"/>
</dbReference>
<dbReference type="KEGG" id="mlut:JET14_06360"/>
<dbReference type="InterPro" id="IPR044878">
    <property type="entry name" value="UbiA_sf"/>
</dbReference>
<evidence type="ECO:0000256" key="3">
    <source>
        <dbReference type="ARBA" id="ARBA00012292"/>
    </source>
</evidence>
<dbReference type="PANTHER" id="PTHR43448">
    <property type="entry name" value="PROTOHEME IX FARNESYLTRANSFERASE, MITOCHONDRIAL"/>
    <property type="match status" value="1"/>
</dbReference>
<keyword evidence="5 14" id="KW-0808">Transferase</keyword>
<dbReference type="GO" id="GO:0005886">
    <property type="term" value="C:plasma membrane"/>
    <property type="evidence" value="ECO:0007669"/>
    <property type="project" value="UniProtKB-SubCell"/>
</dbReference>
<keyword evidence="8 14" id="KW-0350">Heme biosynthesis</keyword>
<evidence type="ECO:0000256" key="1">
    <source>
        <dbReference type="ARBA" id="ARBA00004651"/>
    </source>
</evidence>
<comment type="miscellaneous">
    <text evidence="14">Carbon 2 of the heme B porphyrin ring is defined according to the Fischer nomenclature.</text>
</comment>
<comment type="catalytic activity">
    <reaction evidence="13 14">
        <text>heme b + (2E,6E)-farnesyl diphosphate + H2O = Fe(II)-heme o + diphosphate</text>
        <dbReference type="Rhea" id="RHEA:28070"/>
        <dbReference type="ChEBI" id="CHEBI:15377"/>
        <dbReference type="ChEBI" id="CHEBI:33019"/>
        <dbReference type="ChEBI" id="CHEBI:60344"/>
        <dbReference type="ChEBI" id="CHEBI:60530"/>
        <dbReference type="ChEBI" id="CHEBI:175763"/>
        <dbReference type="EC" id="2.5.1.141"/>
    </reaction>
</comment>
<dbReference type="EMBL" id="CP066786">
    <property type="protein sequence ID" value="QQM31785.1"/>
    <property type="molecule type" value="Genomic_DNA"/>
</dbReference>
<organism evidence="15 16">
    <name type="scientific">Martelella lutilitoris</name>
    <dbReference type="NCBI Taxonomy" id="2583532"/>
    <lineage>
        <taxon>Bacteria</taxon>
        <taxon>Pseudomonadati</taxon>
        <taxon>Pseudomonadota</taxon>
        <taxon>Alphaproteobacteria</taxon>
        <taxon>Hyphomicrobiales</taxon>
        <taxon>Aurantimonadaceae</taxon>
        <taxon>Martelella</taxon>
    </lineage>
</organism>
<dbReference type="NCBIfam" id="TIGR01473">
    <property type="entry name" value="cyoE_ctaB"/>
    <property type="match status" value="1"/>
</dbReference>
<dbReference type="AlphaFoldDB" id="A0A7T7HMB4"/>
<dbReference type="InterPro" id="IPR000537">
    <property type="entry name" value="UbiA_prenyltransferase"/>
</dbReference>
<dbReference type="InterPro" id="IPR030470">
    <property type="entry name" value="UbiA_prenylTrfase_CS"/>
</dbReference>
<evidence type="ECO:0000256" key="13">
    <source>
        <dbReference type="ARBA" id="ARBA00047690"/>
    </source>
</evidence>
<comment type="similarity">
    <text evidence="14">Belongs to the UbiA prenyltransferase family. Protoheme IX farnesyltransferase subfamily.</text>
</comment>
<evidence type="ECO:0000256" key="14">
    <source>
        <dbReference type="HAMAP-Rule" id="MF_00154"/>
    </source>
</evidence>
<dbReference type="EC" id="2.5.1.141" evidence="3 14"/>
<comment type="function">
    <text evidence="14">Converts heme B (protoheme IX) to heme O by substitution of the vinyl group on carbon 2 of heme B porphyrin ring with a hydroxyethyl farnesyl side group.</text>
</comment>
<evidence type="ECO:0000256" key="8">
    <source>
        <dbReference type="ARBA" id="ARBA00023133"/>
    </source>
</evidence>
<feature type="transmembrane region" description="Helical" evidence="14">
    <location>
        <begin position="227"/>
        <end position="244"/>
    </location>
</feature>
<comment type="pathway">
    <text evidence="2 14">Porphyrin-containing compound metabolism; heme O biosynthesis; heme O from protoheme: step 1/1.</text>
</comment>
<evidence type="ECO:0000256" key="12">
    <source>
        <dbReference type="ARBA" id="ARBA00042475"/>
    </source>
</evidence>
<evidence type="ECO:0000256" key="6">
    <source>
        <dbReference type="ARBA" id="ARBA00022692"/>
    </source>
</evidence>
<evidence type="ECO:0000256" key="7">
    <source>
        <dbReference type="ARBA" id="ARBA00022989"/>
    </source>
</evidence>
<feature type="transmembrane region" description="Helical" evidence="14">
    <location>
        <begin position="125"/>
        <end position="142"/>
    </location>
</feature>
<protein>
    <recommendedName>
        <fullName evidence="11 14">Protoheme IX farnesyltransferase</fullName>
        <ecNumber evidence="3 14">2.5.1.141</ecNumber>
    </recommendedName>
    <alternativeName>
        <fullName evidence="12 14">Heme B farnesyltransferase</fullName>
    </alternativeName>
    <alternativeName>
        <fullName evidence="10 14">Heme O synthase</fullName>
    </alternativeName>
</protein>
<dbReference type="Proteomes" id="UP000596083">
    <property type="component" value="Chromosome"/>
</dbReference>
<keyword evidence="6 14" id="KW-0812">Transmembrane</keyword>
<dbReference type="Pfam" id="PF01040">
    <property type="entry name" value="UbiA"/>
    <property type="match status" value="1"/>
</dbReference>
<comment type="subcellular location">
    <subcellularLocation>
        <location evidence="1 14">Cell membrane</location>
        <topology evidence="1 14">Multi-pass membrane protein</topology>
    </subcellularLocation>
</comment>
<dbReference type="GO" id="GO:0048034">
    <property type="term" value="P:heme O biosynthetic process"/>
    <property type="evidence" value="ECO:0007669"/>
    <property type="project" value="UniProtKB-UniRule"/>
</dbReference>
<sequence length="311" mass="33090">MTVLDSETGLGHADIGLSEATARDYFALLKPRVMSLVVFTAFAGLFLAPGPINPVMGAIAILCIATGAGAAGALNMWYDSDIDAVMSRTARRPIPAGRVSRQEALAFGIALSCFSVATLGLAVNWFAAGLLAFTILYYAVFYTMWLKRSTPQNIVIGGAAGAFPPMVGWAAVTGGISLDSIILFSITFLWTPPHFWALALFKMRDYDDVGIPMMPNVAGEQSTKNQMLAYAVLTAIAGVAPALTGLASPFYAVFAGGMGAYFVYAALKVRAMPEGDQRMLPARKMFGFSIVYLFSVFAALIVDRAVFMLVG</sequence>
<evidence type="ECO:0000256" key="11">
    <source>
        <dbReference type="ARBA" id="ARBA00040810"/>
    </source>
</evidence>
<evidence type="ECO:0000256" key="10">
    <source>
        <dbReference type="ARBA" id="ARBA00030253"/>
    </source>
</evidence>
<proteinExistence type="inferred from homology"/>
<feature type="transmembrane region" description="Helical" evidence="14">
    <location>
        <begin position="288"/>
        <end position="310"/>
    </location>
</feature>
<gene>
    <name evidence="14" type="primary">ctaB</name>
    <name evidence="15" type="ORF">JET14_06360</name>
</gene>
<dbReference type="Gene3D" id="1.10.357.140">
    <property type="entry name" value="UbiA prenyltransferase"/>
    <property type="match status" value="1"/>
</dbReference>
<reference evidence="15 16" key="1">
    <citation type="submission" date="2020-12" db="EMBL/GenBank/DDBJ databases">
        <authorList>
            <person name="Zheng R.K."/>
            <person name="Sun C.M."/>
        </authorList>
    </citation>
    <scope>NUCLEOTIDE SEQUENCE [LARGE SCALE GENOMIC DNA]</scope>
    <source>
        <strain evidence="15 16">ZRK001</strain>
    </source>
</reference>
<evidence type="ECO:0000256" key="2">
    <source>
        <dbReference type="ARBA" id="ARBA00004919"/>
    </source>
</evidence>
<evidence type="ECO:0000256" key="5">
    <source>
        <dbReference type="ARBA" id="ARBA00022679"/>
    </source>
</evidence>
<dbReference type="PANTHER" id="PTHR43448:SF7">
    <property type="entry name" value="4-HYDROXYBENZOATE SOLANESYLTRANSFERASE"/>
    <property type="match status" value="1"/>
</dbReference>
<name>A0A7T7HMB4_9HYPH</name>
<evidence type="ECO:0000256" key="4">
    <source>
        <dbReference type="ARBA" id="ARBA00022475"/>
    </source>
</evidence>
<accession>A0A7T7HMB4</accession>
<feature type="transmembrane region" description="Helical" evidence="14">
    <location>
        <begin position="250"/>
        <end position="267"/>
    </location>
</feature>
<dbReference type="UniPathway" id="UPA00834">
    <property type="reaction ID" value="UER00712"/>
</dbReference>
<evidence type="ECO:0000313" key="15">
    <source>
        <dbReference type="EMBL" id="QQM31785.1"/>
    </source>
</evidence>
<dbReference type="CDD" id="cd13957">
    <property type="entry name" value="PT_UbiA_Cox10"/>
    <property type="match status" value="1"/>
</dbReference>